<dbReference type="GO" id="GO:0006355">
    <property type="term" value="P:regulation of DNA-templated transcription"/>
    <property type="evidence" value="ECO:0007669"/>
    <property type="project" value="InterPro"/>
</dbReference>
<dbReference type="PANTHER" id="PTHR13464:SF0">
    <property type="entry name" value="SAP30-BINDING PROTEIN"/>
    <property type="match status" value="1"/>
</dbReference>
<accession>A0AAN7YRM1</accession>
<proteinExistence type="predicted"/>
<dbReference type="EMBL" id="JAVRRL010000027">
    <property type="protein sequence ID" value="KAK5112982.1"/>
    <property type="molecule type" value="Genomic_DNA"/>
</dbReference>
<feature type="region of interest" description="Disordered" evidence="1">
    <location>
        <begin position="187"/>
        <end position="211"/>
    </location>
</feature>
<comment type="caution">
    <text evidence="2">The sequence shown here is derived from an EMBL/GenBank/DDBJ whole genome shotgun (WGS) entry which is preliminary data.</text>
</comment>
<reference evidence="2" key="1">
    <citation type="submission" date="2023-08" db="EMBL/GenBank/DDBJ databases">
        <title>Black Yeasts Isolated from many extreme environments.</title>
        <authorList>
            <person name="Coleine C."/>
            <person name="Stajich J.E."/>
            <person name="Selbmann L."/>
        </authorList>
    </citation>
    <scope>NUCLEOTIDE SEQUENCE</scope>
    <source>
        <strain evidence="2">CCFEE 5401</strain>
    </source>
</reference>
<dbReference type="Pfam" id="PF07818">
    <property type="entry name" value="HCNGP"/>
    <property type="match status" value="1"/>
</dbReference>
<dbReference type="Proteomes" id="UP001310890">
    <property type="component" value="Unassembled WGS sequence"/>
</dbReference>
<dbReference type="PANTHER" id="PTHR13464">
    <property type="entry name" value="TRANSCRIPTIONAL REGULATOR PROTEIN HCNGP"/>
    <property type="match status" value="1"/>
</dbReference>
<name>A0AAN7YRM1_9PEZI</name>
<dbReference type="AlphaFoldDB" id="A0AAN7YRM1"/>
<evidence type="ECO:0000313" key="2">
    <source>
        <dbReference type="EMBL" id="KAK5112982.1"/>
    </source>
</evidence>
<evidence type="ECO:0008006" key="4">
    <source>
        <dbReference type="Google" id="ProtNLM"/>
    </source>
</evidence>
<evidence type="ECO:0000313" key="3">
    <source>
        <dbReference type="Proteomes" id="UP001310890"/>
    </source>
</evidence>
<feature type="region of interest" description="Disordered" evidence="1">
    <location>
        <begin position="1"/>
        <end position="100"/>
    </location>
</feature>
<feature type="compositionally biased region" description="Basic and acidic residues" evidence="1">
    <location>
        <begin position="187"/>
        <end position="198"/>
    </location>
</feature>
<feature type="compositionally biased region" description="Basic and acidic residues" evidence="1">
    <location>
        <begin position="31"/>
        <end position="41"/>
    </location>
</feature>
<gene>
    <name evidence="2" type="ORF">LTR62_003804</name>
</gene>
<sequence length="211" mass="23003">MSPLVGYGSSDEDEGDIRPEQTAKIATAAKLDNDGSTVEHEHHHRHVSQAPAPLPASPRTAAEAPTSPYTTERLSIRNLTMPPFPNFSIPDEPAAPPPHSEAAAALAARTKKFEHFLELKKKGIHFNRRLQDSASLRNPSLLPKLMDFAGIEKDGSYKGTLAVEDGGVPGHWPGEWYVESLVKGNERREKKRAGEKSGVEFVAAKKGKRQG</sequence>
<organism evidence="2 3">
    <name type="scientific">Meristemomyces frigidus</name>
    <dbReference type="NCBI Taxonomy" id="1508187"/>
    <lineage>
        <taxon>Eukaryota</taxon>
        <taxon>Fungi</taxon>
        <taxon>Dikarya</taxon>
        <taxon>Ascomycota</taxon>
        <taxon>Pezizomycotina</taxon>
        <taxon>Dothideomycetes</taxon>
        <taxon>Dothideomycetidae</taxon>
        <taxon>Mycosphaerellales</taxon>
        <taxon>Teratosphaeriaceae</taxon>
        <taxon>Meristemomyces</taxon>
    </lineage>
</organism>
<evidence type="ECO:0000256" key="1">
    <source>
        <dbReference type="SAM" id="MobiDB-lite"/>
    </source>
</evidence>
<protein>
    <recommendedName>
        <fullName evidence="4">HCNGP-domain-containing protein</fullName>
    </recommendedName>
</protein>
<dbReference type="GO" id="GO:0005634">
    <property type="term" value="C:nucleus"/>
    <property type="evidence" value="ECO:0007669"/>
    <property type="project" value="TreeGrafter"/>
</dbReference>
<dbReference type="InterPro" id="IPR012479">
    <property type="entry name" value="SAP30BP"/>
</dbReference>